<dbReference type="KEGG" id="ehx:EMIHUDRAFT_204717"/>
<dbReference type="eggNOG" id="ENOG502SVJJ">
    <property type="taxonomic scope" value="Eukaryota"/>
</dbReference>
<dbReference type="KEGG" id="ehx:EMIHUDRAFT_106959"/>
<protein>
    <recommendedName>
        <fullName evidence="4">Prolyl 4-hydroxylase alpha subunit Fe(2+) 2OG dioxygenase domain-containing protein</fullName>
    </recommendedName>
</protein>
<dbReference type="GeneID" id="17252329"/>
<dbReference type="PaxDb" id="2903-EOD06114"/>
<evidence type="ECO:0000313" key="3">
    <source>
        <dbReference type="Proteomes" id="UP000013827"/>
    </source>
</evidence>
<evidence type="ECO:0000256" key="1">
    <source>
        <dbReference type="SAM" id="MobiDB-lite"/>
    </source>
</evidence>
<dbReference type="AlphaFoldDB" id="A0A0D3JW78"/>
<keyword evidence="3" id="KW-1185">Reference proteome</keyword>
<feature type="region of interest" description="Disordered" evidence="1">
    <location>
        <begin position="268"/>
        <end position="290"/>
    </location>
</feature>
<evidence type="ECO:0008006" key="4">
    <source>
        <dbReference type="Google" id="ProtNLM"/>
    </source>
</evidence>
<dbReference type="HOGENOM" id="CLU_881175_0_0_1"/>
<reference evidence="3" key="1">
    <citation type="journal article" date="2013" name="Nature">
        <title>Pan genome of the phytoplankton Emiliania underpins its global distribution.</title>
        <authorList>
            <person name="Read B.A."/>
            <person name="Kegel J."/>
            <person name="Klute M.J."/>
            <person name="Kuo A."/>
            <person name="Lefebvre S.C."/>
            <person name="Maumus F."/>
            <person name="Mayer C."/>
            <person name="Miller J."/>
            <person name="Monier A."/>
            <person name="Salamov A."/>
            <person name="Young J."/>
            <person name="Aguilar M."/>
            <person name="Claverie J.M."/>
            <person name="Frickenhaus S."/>
            <person name="Gonzalez K."/>
            <person name="Herman E.K."/>
            <person name="Lin Y.C."/>
            <person name="Napier J."/>
            <person name="Ogata H."/>
            <person name="Sarno A.F."/>
            <person name="Shmutz J."/>
            <person name="Schroeder D."/>
            <person name="de Vargas C."/>
            <person name="Verret F."/>
            <person name="von Dassow P."/>
            <person name="Valentin K."/>
            <person name="Van de Peer Y."/>
            <person name="Wheeler G."/>
            <person name="Dacks J.B."/>
            <person name="Delwiche C.F."/>
            <person name="Dyhrman S.T."/>
            <person name="Glockner G."/>
            <person name="John U."/>
            <person name="Richards T."/>
            <person name="Worden A.Z."/>
            <person name="Zhang X."/>
            <person name="Grigoriev I.V."/>
            <person name="Allen A.E."/>
            <person name="Bidle K."/>
            <person name="Borodovsky M."/>
            <person name="Bowler C."/>
            <person name="Brownlee C."/>
            <person name="Cock J.M."/>
            <person name="Elias M."/>
            <person name="Gladyshev V.N."/>
            <person name="Groth M."/>
            <person name="Guda C."/>
            <person name="Hadaegh A."/>
            <person name="Iglesias-Rodriguez M.D."/>
            <person name="Jenkins J."/>
            <person name="Jones B.M."/>
            <person name="Lawson T."/>
            <person name="Leese F."/>
            <person name="Lindquist E."/>
            <person name="Lobanov A."/>
            <person name="Lomsadze A."/>
            <person name="Malik S.B."/>
            <person name="Marsh M.E."/>
            <person name="Mackinder L."/>
            <person name="Mock T."/>
            <person name="Mueller-Roeber B."/>
            <person name="Pagarete A."/>
            <person name="Parker M."/>
            <person name="Probert I."/>
            <person name="Quesneville H."/>
            <person name="Raines C."/>
            <person name="Rensing S.A."/>
            <person name="Riano-Pachon D.M."/>
            <person name="Richier S."/>
            <person name="Rokitta S."/>
            <person name="Shiraiwa Y."/>
            <person name="Soanes D.M."/>
            <person name="van der Giezen M."/>
            <person name="Wahlund T.M."/>
            <person name="Williams B."/>
            <person name="Wilson W."/>
            <person name="Wolfe G."/>
            <person name="Wurch L.L."/>
        </authorList>
    </citation>
    <scope>NUCLEOTIDE SEQUENCE</scope>
</reference>
<name>A0A0D3JW78_EMIH1</name>
<dbReference type="RefSeq" id="XP_005780192.1">
    <property type="nucleotide sequence ID" value="XM_005780135.1"/>
</dbReference>
<dbReference type="GeneID" id="17273309"/>
<dbReference type="RefSeq" id="XP_005758543.1">
    <property type="nucleotide sequence ID" value="XM_005758486.1"/>
</dbReference>
<organism evidence="2 3">
    <name type="scientific">Emiliania huxleyi (strain CCMP1516)</name>
    <dbReference type="NCBI Taxonomy" id="280463"/>
    <lineage>
        <taxon>Eukaryota</taxon>
        <taxon>Haptista</taxon>
        <taxon>Haptophyta</taxon>
        <taxon>Prymnesiophyceae</taxon>
        <taxon>Isochrysidales</taxon>
        <taxon>Noelaerhabdaceae</taxon>
        <taxon>Emiliania</taxon>
    </lineage>
</organism>
<dbReference type="EnsemblProtists" id="EOD27763">
    <property type="protein sequence ID" value="EOD27763"/>
    <property type="gene ID" value="EMIHUDRAFT_204717"/>
</dbReference>
<sequence>MQREVAVYRDVLHPSLLAAVVQAVNVYLDSEQPPLPDSMHRTLCATHWAPLTDEEPAAHPIEQLVAALYRLIRRGASPLHADEAAGLAGGEWWVQEQALDDCPKEFHTDQDLCLLPGRDGVQSSVAHPALSSVFYLDGIGGATAVFAQRRCVVARGVSTLEPPLPPHAALAFPTPNQLLLFRGDLLHGVLQPLGTARGPRPTDEAPRRTVLVNFWNDRPSAAHAPAPPLPPPHAADERRPASPSCADFVQLPASSSFEAERWREQRLPETAVGSLPKGEGPPPPVLLSFSSRPPADCERCGAGVCWYDRHDETRGG</sequence>
<dbReference type="Proteomes" id="UP000013827">
    <property type="component" value="Unassembled WGS sequence"/>
</dbReference>
<proteinExistence type="predicted"/>
<accession>A0A0D3JW78</accession>
<reference evidence="2" key="2">
    <citation type="submission" date="2024-10" db="UniProtKB">
        <authorList>
            <consortium name="EnsemblProtists"/>
        </authorList>
    </citation>
    <scope>IDENTIFICATION</scope>
</reference>
<dbReference type="OMA" id="WWIQDVA"/>
<feature type="region of interest" description="Disordered" evidence="1">
    <location>
        <begin position="221"/>
        <end position="247"/>
    </location>
</feature>
<evidence type="ECO:0000313" key="2">
    <source>
        <dbReference type="EnsemblProtists" id="EOD27763"/>
    </source>
</evidence>
<dbReference type="EnsemblProtists" id="EOD06114">
    <property type="protein sequence ID" value="EOD06114"/>
    <property type="gene ID" value="EMIHUDRAFT_106959"/>
</dbReference>